<comment type="caution">
    <text evidence="20">The sequence shown here is derived from an EMBL/GenBank/DDBJ whole genome shotgun (WGS) entry which is preliminary data.</text>
</comment>
<dbReference type="GO" id="GO:0046872">
    <property type="term" value="F:metal ion binding"/>
    <property type="evidence" value="ECO:0007669"/>
    <property type="project" value="UniProtKB-KW"/>
</dbReference>
<dbReference type="AlphaFoldDB" id="A0A1Y2H9J1"/>
<evidence type="ECO:0000256" key="18">
    <source>
        <dbReference type="ARBA" id="ARBA00049360"/>
    </source>
</evidence>
<keyword evidence="12" id="KW-0067">ATP-binding</keyword>
<keyword evidence="11" id="KW-0862">Zinc</keyword>
<evidence type="ECO:0000256" key="19">
    <source>
        <dbReference type="SAM" id="Coils"/>
    </source>
</evidence>
<feature type="coiled-coil region" evidence="19">
    <location>
        <begin position="531"/>
        <end position="558"/>
    </location>
</feature>
<dbReference type="GO" id="GO:0030870">
    <property type="term" value="C:Mre11 complex"/>
    <property type="evidence" value="ECO:0007669"/>
    <property type="project" value="TreeGrafter"/>
</dbReference>
<sequence length="1256" mass="143030">MATIDKLLIRGIRSFSPDSANVIELYTPLTLILGAKYHGEVETKAQVKLKFRNINGKVMVCTRSLQLTQNRKTMSLKTIESVLETNDEKGNRVSISTKCAELDAEIPIHLGVSKAVLENVIFVHQEESTWPLAEPKVLKDKFDDIFASTRWTKAAHLERYTERRNRSLQLTATRATLLNKIAAHAARIETLDAEISANAERLQGLLKFVAQGQNMHDRLGNLNERKKGYQEQMQELRKQIFLFKDSETSDEDLQDALADYVRKLDEEKQNEANLKGRLAELGKQESFVSAELSSKHGHLGRIQGQVERQHQLQSESLALSTALVEHLKLPVVPHIDQCMSVFNNALLEHENRLEMLRKERTDAQARLQGAISELRAQAGAFKTRQAEAREQVVQNQQILLQKRNQLDQAARAQTELAAATNRAQELTEQLTAKQDELRKMLGESRAATLREQLDHIEGKSRALNDELGQISRDSDLRARLDAREQDLKAKESALDRAWEAIIKACTDNNRPVPNRDLETPVQVQTLTNANLNAKRLNRTSLEEKLAVYTREKHSLEARQQMMMSDKANLESDAREVSRNLAMFTSTGTAGESLDALITRAQEEVQEYRNELSLAQSLDRVFELLVGKTEAEGYCAFCHKGLESAQELEDIRTRCLAELASLPERMDEYRRGIEAGQRQLRHLEQGKPLEAQLAQLRTRLAALDDPINGIEGLGRQLEQVTESAASTQAELDATKRDIAALEIALSRSNDLVRVHQERETLKRDTDMLRSEASYSQTTKSLEQVQRELQALADQRSALNKEHDDEYNKTTLLRNDVSRLQQAVNNNQQLLAEKQGLLAQYDIIKTGVADLEASMANDKQRIEALDKDWLKARRECEALERKLAHDTAQDQQDIAAEAARVDQLRTQVHAITSVERQLLDLERLNLVSSRDRVQSEISALDAQKADIARGMEEINERLSALHEATRQLDLHHRNVKDNIKYRSLERQVAEVTVNMTQLQQEINEHQQQSYSAEVRRLNAKQQDMLAETHTLQGERAAWEQRVHEMDEELDGELRNAQKDYVEWRVKVKVNELIVQDLETYAKAVDTAIMKFHEIKMEELNQVIRELWVNTYRGTDIDTIEVRADKESKGKSNYTYRVVMIKGDTELDMRGRCSAGQKMLASIIIRLALAECFCISCGVFVLDEPTQNLDAENALALASSLGTILSNRKKQVNFQLVVITHDEHFLQMLGQDQDGEYYWNVRKNENQNSIIERVPIKSR</sequence>
<dbReference type="Gene3D" id="3.40.50.300">
    <property type="entry name" value="P-loop containing nucleotide triphosphate hydrolases"/>
    <property type="match status" value="2"/>
</dbReference>
<evidence type="ECO:0000256" key="10">
    <source>
        <dbReference type="ARBA" id="ARBA00022801"/>
    </source>
</evidence>
<evidence type="ECO:0000256" key="9">
    <source>
        <dbReference type="ARBA" id="ARBA00022763"/>
    </source>
</evidence>
<keyword evidence="6" id="KW-0158">Chromosome</keyword>
<feature type="coiled-coil region" evidence="19">
    <location>
        <begin position="219"/>
        <end position="284"/>
    </location>
</feature>
<evidence type="ECO:0000256" key="12">
    <source>
        <dbReference type="ARBA" id="ARBA00022840"/>
    </source>
</evidence>
<evidence type="ECO:0000313" key="20">
    <source>
        <dbReference type="EMBL" id="ORZ30674.1"/>
    </source>
</evidence>
<dbReference type="GO" id="GO:0007004">
    <property type="term" value="P:telomere maintenance via telomerase"/>
    <property type="evidence" value="ECO:0007669"/>
    <property type="project" value="TreeGrafter"/>
</dbReference>
<evidence type="ECO:0000256" key="11">
    <source>
        <dbReference type="ARBA" id="ARBA00022833"/>
    </source>
</evidence>
<dbReference type="Proteomes" id="UP000193411">
    <property type="component" value="Unassembled WGS sequence"/>
</dbReference>
<evidence type="ECO:0000256" key="15">
    <source>
        <dbReference type="ARBA" id="ARBA00023204"/>
    </source>
</evidence>
<evidence type="ECO:0000256" key="1">
    <source>
        <dbReference type="ARBA" id="ARBA00001947"/>
    </source>
</evidence>
<keyword evidence="10" id="KW-0378">Hydrolase</keyword>
<feature type="coiled-coil region" evidence="19">
    <location>
        <begin position="402"/>
        <end position="466"/>
    </location>
</feature>
<proteinExistence type="inferred from homology"/>
<dbReference type="SUPFAM" id="SSF52540">
    <property type="entry name" value="P-loop containing nucleoside triphosphate hydrolases"/>
    <property type="match status" value="1"/>
</dbReference>
<evidence type="ECO:0000313" key="21">
    <source>
        <dbReference type="Proteomes" id="UP000193411"/>
    </source>
</evidence>
<evidence type="ECO:0000256" key="3">
    <source>
        <dbReference type="ARBA" id="ARBA00004286"/>
    </source>
</evidence>
<keyword evidence="7" id="KW-0479">Metal-binding</keyword>
<evidence type="ECO:0000256" key="2">
    <source>
        <dbReference type="ARBA" id="ARBA00004123"/>
    </source>
</evidence>
<dbReference type="GO" id="GO:0016787">
    <property type="term" value="F:hydrolase activity"/>
    <property type="evidence" value="ECO:0007669"/>
    <property type="project" value="UniProtKB-KW"/>
</dbReference>
<comment type="catalytic activity">
    <reaction evidence="18">
        <text>ATP + H2O = ADP + phosphate + H(+)</text>
        <dbReference type="Rhea" id="RHEA:13065"/>
        <dbReference type="ChEBI" id="CHEBI:15377"/>
        <dbReference type="ChEBI" id="CHEBI:15378"/>
        <dbReference type="ChEBI" id="CHEBI:30616"/>
        <dbReference type="ChEBI" id="CHEBI:43474"/>
        <dbReference type="ChEBI" id="CHEBI:456216"/>
    </reaction>
</comment>
<reference evidence="20 21" key="1">
    <citation type="submission" date="2016-07" db="EMBL/GenBank/DDBJ databases">
        <title>Pervasive Adenine N6-methylation of Active Genes in Fungi.</title>
        <authorList>
            <consortium name="DOE Joint Genome Institute"/>
            <person name="Mondo S.J."/>
            <person name="Dannebaum R.O."/>
            <person name="Kuo R.C."/>
            <person name="Labutti K."/>
            <person name="Haridas S."/>
            <person name="Kuo A."/>
            <person name="Salamov A."/>
            <person name="Ahrendt S.R."/>
            <person name="Lipzen A."/>
            <person name="Sullivan W."/>
            <person name="Andreopoulos W.B."/>
            <person name="Clum A."/>
            <person name="Lindquist E."/>
            <person name="Daum C."/>
            <person name="Ramamoorthy G.K."/>
            <person name="Gryganskyi A."/>
            <person name="Culley D."/>
            <person name="Magnuson J.K."/>
            <person name="James T.Y."/>
            <person name="O'Malley M.A."/>
            <person name="Stajich J.E."/>
            <person name="Spatafora J.W."/>
            <person name="Visel A."/>
            <person name="Grigoriev I.V."/>
        </authorList>
    </citation>
    <scope>NUCLEOTIDE SEQUENCE [LARGE SCALE GENOMIC DNA]</scope>
    <source>
        <strain evidence="20 21">PL171</strain>
    </source>
</reference>
<dbReference type="OrthoDB" id="18797at2759"/>
<feature type="coiled-coil region" evidence="19">
    <location>
        <begin position="979"/>
        <end position="1053"/>
    </location>
</feature>
<gene>
    <name evidence="20" type="ORF">BCR44DRAFT_1444141</name>
</gene>
<dbReference type="GO" id="GO:0043047">
    <property type="term" value="F:single-stranded telomeric DNA binding"/>
    <property type="evidence" value="ECO:0007669"/>
    <property type="project" value="TreeGrafter"/>
</dbReference>
<dbReference type="GO" id="GO:0005524">
    <property type="term" value="F:ATP binding"/>
    <property type="evidence" value="ECO:0007669"/>
    <property type="project" value="UniProtKB-KW"/>
</dbReference>
<evidence type="ECO:0000256" key="7">
    <source>
        <dbReference type="ARBA" id="ARBA00022723"/>
    </source>
</evidence>
<evidence type="ECO:0000256" key="14">
    <source>
        <dbReference type="ARBA" id="ARBA00023054"/>
    </source>
</evidence>
<keyword evidence="16" id="KW-0539">Nucleus</keyword>
<keyword evidence="17" id="KW-0469">Meiosis</keyword>
<dbReference type="GO" id="GO:0000794">
    <property type="term" value="C:condensed nuclear chromosome"/>
    <property type="evidence" value="ECO:0007669"/>
    <property type="project" value="TreeGrafter"/>
</dbReference>
<keyword evidence="14 19" id="KW-0175">Coiled coil</keyword>
<comment type="similarity">
    <text evidence="4">Belongs to the SMC family. RAD50 subfamily.</text>
</comment>
<dbReference type="PANTHER" id="PTHR18867">
    <property type="entry name" value="RAD50"/>
    <property type="match status" value="1"/>
</dbReference>
<keyword evidence="9" id="KW-0227">DNA damage</keyword>
<dbReference type="GO" id="GO:0003691">
    <property type="term" value="F:double-stranded telomeric DNA binding"/>
    <property type="evidence" value="ECO:0007669"/>
    <property type="project" value="TreeGrafter"/>
</dbReference>
<evidence type="ECO:0000256" key="16">
    <source>
        <dbReference type="ARBA" id="ARBA00023242"/>
    </source>
</evidence>
<dbReference type="FunFam" id="3.40.50.300:FF:000593">
    <property type="entry name" value="DNA repair protein RAD50"/>
    <property type="match status" value="1"/>
</dbReference>
<evidence type="ECO:0000256" key="13">
    <source>
        <dbReference type="ARBA" id="ARBA00022842"/>
    </source>
</evidence>
<dbReference type="EMBL" id="MCFL01000077">
    <property type="protein sequence ID" value="ORZ30674.1"/>
    <property type="molecule type" value="Genomic_DNA"/>
</dbReference>
<feature type="coiled-coil region" evidence="19">
    <location>
        <begin position="773"/>
        <end position="880"/>
    </location>
</feature>
<evidence type="ECO:0000256" key="6">
    <source>
        <dbReference type="ARBA" id="ARBA00022454"/>
    </source>
</evidence>
<dbReference type="STRING" id="765915.A0A1Y2H9J1"/>
<dbReference type="GO" id="GO:0051880">
    <property type="term" value="F:G-quadruplex DNA binding"/>
    <property type="evidence" value="ECO:0007669"/>
    <property type="project" value="TreeGrafter"/>
</dbReference>
<feature type="coiled-coil region" evidence="19">
    <location>
        <begin position="709"/>
        <end position="743"/>
    </location>
</feature>
<dbReference type="GO" id="GO:0006302">
    <property type="term" value="P:double-strand break repair"/>
    <property type="evidence" value="ECO:0007669"/>
    <property type="project" value="TreeGrafter"/>
</dbReference>
<evidence type="ECO:0000256" key="5">
    <source>
        <dbReference type="ARBA" id="ARBA00017893"/>
    </source>
</evidence>
<keyword evidence="8" id="KW-0547">Nucleotide-binding</keyword>
<evidence type="ECO:0000256" key="8">
    <source>
        <dbReference type="ARBA" id="ARBA00022741"/>
    </source>
</evidence>
<name>A0A1Y2H9J1_9FUNG</name>
<accession>A0A1Y2H9J1</accession>
<comment type="cofactor">
    <cofactor evidence="1">
        <name>Zn(2+)</name>
        <dbReference type="ChEBI" id="CHEBI:29105"/>
    </cofactor>
</comment>
<dbReference type="PANTHER" id="PTHR18867:SF12">
    <property type="entry name" value="DNA REPAIR PROTEIN RAD50"/>
    <property type="match status" value="1"/>
</dbReference>
<feature type="coiled-coil region" evidence="19">
    <location>
        <begin position="590"/>
        <end position="617"/>
    </location>
</feature>
<organism evidence="20 21">
    <name type="scientific">Catenaria anguillulae PL171</name>
    <dbReference type="NCBI Taxonomy" id="765915"/>
    <lineage>
        <taxon>Eukaryota</taxon>
        <taxon>Fungi</taxon>
        <taxon>Fungi incertae sedis</taxon>
        <taxon>Blastocladiomycota</taxon>
        <taxon>Blastocladiomycetes</taxon>
        <taxon>Blastocladiales</taxon>
        <taxon>Catenariaceae</taxon>
        <taxon>Catenaria</taxon>
    </lineage>
</organism>
<comment type="subcellular location">
    <subcellularLocation>
        <location evidence="3">Chromosome</location>
    </subcellularLocation>
    <subcellularLocation>
        <location evidence="2">Nucleus</location>
    </subcellularLocation>
</comment>
<dbReference type="InterPro" id="IPR027417">
    <property type="entry name" value="P-loop_NTPase"/>
</dbReference>
<keyword evidence="13" id="KW-0460">Magnesium</keyword>
<keyword evidence="21" id="KW-1185">Reference proteome</keyword>
<keyword evidence="15" id="KW-0234">DNA repair</keyword>
<protein>
    <recommendedName>
        <fullName evidence="5">DNA repair protein RAD50</fullName>
    </recommendedName>
</protein>
<feature type="coiled-coil region" evidence="19">
    <location>
        <begin position="339"/>
        <end position="373"/>
    </location>
</feature>
<evidence type="ECO:0000256" key="4">
    <source>
        <dbReference type="ARBA" id="ARBA00009439"/>
    </source>
</evidence>
<evidence type="ECO:0000256" key="17">
    <source>
        <dbReference type="ARBA" id="ARBA00023254"/>
    </source>
</evidence>
<dbReference type="GO" id="GO:0070192">
    <property type="term" value="P:chromosome organization involved in meiotic cell cycle"/>
    <property type="evidence" value="ECO:0007669"/>
    <property type="project" value="TreeGrafter"/>
</dbReference>
<dbReference type="GO" id="GO:0000722">
    <property type="term" value="P:telomere maintenance via recombination"/>
    <property type="evidence" value="ECO:0007669"/>
    <property type="project" value="TreeGrafter"/>
</dbReference>